<keyword evidence="3 5" id="KW-1133">Transmembrane helix</keyword>
<keyword evidence="4 5" id="KW-0472">Membrane</keyword>
<protein>
    <recommendedName>
        <fullName evidence="8">Tic20 family protein</fullName>
    </recommendedName>
</protein>
<evidence type="ECO:0000313" key="7">
    <source>
        <dbReference type="Proteomes" id="UP000569951"/>
    </source>
</evidence>
<dbReference type="EMBL" id="JACHHG010000002">
    <property type="protein sequence ID" value="MBB6097124.1"/>
    <property type="molecule type" value="Genomic_DNA"/>
</dbReference>
<evidence type="ECO:0000256" key="4">
    <source>
        <dbReference type="ARBA" id="ARBA00023136"/>
    </source>
</evidence>
<evidence type="ECO:0000256" key="3">
    <source>
        <dbReference type="ARBA" id="ARBA00022989"/>
    </source>
</evidence>
<sequence length="131" mass="14990">MNEPYRIEPEDRTMVIINHLSPLLVWIFPAIPVGNVIGALGAWLLTRDRSPVVDLQGKQVVNFQLSLTLYFFLFGLVFWTIGILTLGLGLLLLWPVWILWYLLQLIPMVLAVKATLEGYTYTYPLTIAFLK</sequence>
<evidence type="ECO:0000256" key="5">
    <source>
        <dbReference type="SAM" id="Phobius"/>
    </source>
</evidence>
<keyword evidence="2 5" id="KW-0812">Transmembrane</keyword>
<dbReference type="Proteomes" id="UP000569951">
    <property type="component" value="Unassembled WGS sequence"/>
</dbReference>
<comment type="subcellular location">
    <subcellularLocation>
        <location evidence="1">Membrane</location>
        <topology evidence="1">Multi-pass membrane protein</topology>
    </subcellularLocation>
</comment>
<dbReference type="RefSeq" id="WP_183984259.1">
    <property type="nucleotide sequence ID" value="NZ_JACHHG010000002.1"/>
</dbReference>
<dbReference type="AlphaFoldDB" id="A0A841HWV5"/>
<evidence type="ECO:0000313" key="6">
    <source>
        <dbReference type="EMBL" id="MBB6097124.1"/>
    </source>
</evidence>
<reference evidence="6 7" key="1">
    <citation type="submission" date="2020-08" db="EMBL/GenBank/DDBJ databases">
        <title>Genomic Encyclopedia of Type Strains, Phase IV (KMG-IV): sequencing the most valuable type-strain genomes for metagenomic binning, comparative biology and taxonomic classification.</title>
        <authorList>
            <person name="Goeker M."/>
        </authorList>
    </citation>
    <scope>NUCLEOTIDE SEQUENCE [LARGE SCALE GENOMIC DNA]</scope>
    <source>
        <strain evidence="6 7">DSM 21458</strain>
    </source>
</reference>
<feature type="transmembrane region" description="Helical" evidence="5">
    <location>
        <begin position="23"/>
        <end position="46"/>
    </location>
</feature>
<keyword evidence="7" id="KW-1185">Reference proteome</keyword>
<comment type="caution">
    <text evidence="6">The sequence shown here is derived from an EMBL/GenBank/DDBJ whole genome shotgun (WGS) entry which is preliminary data.</text>
</comment>
<dbReference type="Pfam" id="PF09685">
    <property type="entry name" value="MamF_MmsF"/>
    <property type="match status" value="1"/>
</dbReference>
<proteinExistence type="predicted"/>
<evidence type="ECO:0008006" key="8">
    <source>
        <dbReference type="Google" id="ProtNLM"/>
    </source>
</evidence>
<name>A0A841HWV5_9DEIO</name>
<evidence type="ECO:0000256" key="2">
    <source>
        <dbReference type="ARBA" id="ARBA00022692"/>
    </source>
</evidence>
<dbReference type="InterPro" id="IPR019109">
    <property type="entry name" value="MamF_MmsF"/>
</dbReference>
<feature type="transmembrane region" description="Helical" evidence="5">
    <location>
        <begin position="98"/>
        <end position="116"/>
    </location>
</feature>
<evidence type="ECO:0000256" key="1">
    <source>
        <dbReference type="ARBA" id="ARBA00004141"/>
    </source>
</evidence>
<accession>A0A841HWV5</accession>
<organism evidence="6 7">
    <name type="scientific">Deinobacterium chartae</name>
    <dbReference type="NCBI Taxonomy" id="521158"/>
    <lineage>
        <taxon>Bacteria</taxon>
        <taxon>Thermotogati</taxon>
        <taxon>Deinococcota</taxon>
        <taxon>Deinococci</taxon>
        <taxon>Deinococcales</taxon>
        <taxon>Deinococcaceae</taxon>
        <taxon>Deinobacterium</taxon>
    </lineage>
</organism>
<feature type="transmembrane region" description="Helical" evidence="5">
    <location>
        <begin position="67"/>
        <end position="92"/>
    </location>
</feature>
<gene>
    <name evidence="6" type="ORF">HNR42_000538</name>
</gene>